<keyword evidence="1" id="KW-1133">Transmembrane helix</keyword>
<keyword evidence="3" id="KW-1185">Reference proteome</keyword>
<feature type="transmembrane region" description="Helical" evidence="1">
    <location>
        <begin position="244"/>
        <end position="271"/>
    </location>
</feature>
<evidence type="ECO:0000313" key="2">
    <source>
        <dbReference type="EMBL" id="KAJ6419607.1"/>
    </source>
</evidence>
<evidence type="ECO:0000256" key="1">
    <source>
        <dbReference type="SAM" id="Phobius"/>
    </source>
</evidence>
<reference evidence="2 3" key="1">
    <citation type="journal article" date="2023" name="Int. J. Mol. Sci.">
        <title>De Novo Assembly and Annotation of 11 Diverse Shrub Willow (Salix) Genomes Reveals Novel Gene Organization in Sex-Linked Regions.</title>
        <authorList>
            <person name="Hyden B."/>
            <person name="Feng K."/>
            <person name="Yates T.B."/>
            <person name="Jawdy S."/>
            <person name="Cereghino C."/>
            <person name="Smart L.B."/>
            <person name="Muchero W."/>
        </authorList>
    </citation>
    <scope>NUCLEOTIDE SEQUENCE [LARGE SCALE GENOMIC DNA]</scope>
    <source>
        <tissue evidence="2">Shoot tip</tissue>
    </source>
</reference>
<organism evidence="2 3">
    <name type="scientific">Salix udensis</name>
    <dbReference type="NCBI Taxonomy" id="889485"/>
    <lineage>
        <taxon>Eukaryota</taxon>
        <taxon>Viridiplantae</taxon>
        <taxon>Streptophyta</taxon>
        <taxon>Embryophyta</taxon>
        <taxon>Tracheophyta</taxon>
        <taxon>Spermatophyta</taxon>
        <taxon>Magnoliopsida</taxon>
        <taxon>eudicotyledons</taxon>
        <taxon>Gunneridae</taxon>
        <taxon>Pentapetalae</taxon>
        <taxon>rosids</taxon>
        <taxon>fabids</taxon>
        <taxon>Malpighiales</taxon>
        <taxon>Salicaceae</taxon>
        <taxon>Saliceae</taxon>
        <taxon>Salix</taxon>
    </lineage>
</organism>
<comment type="caution">
    <text evidence="2">The sequence shown here is derived from an EMBL/GenBank/DDBJ whole genome shotgun (WGS) entry which is preliminary data.</text>
</comment>
<protein>
    <submittedName>
        <fullName evidence="2">Uncharacterized protein</fullName>
    </submittedName>
</protein>
<accession>A0AAD6P7D6</accession>
<dbReference type="Proteomes" id="UP001162972">
    <property type="component" value="Chromosome 7"/>
</dbReference>
<keyword evidence="1" id="KW-0812">Transmembrane</keyword>
<evidence type="ECO:0000313" key="3">
    <source>
        <dbReference type="Proteomes" id="UP001162972"/>
    </source>
</evidence>
<keyword evidence="1" id="KW-0472">Membrane</keyword>
<sequence>MDELACCLILRGSSFSCSLAAEFELFSSQSSCAGRACEYFIFWLSGVIFSVSVANWEGSRVRLSLFLLLPRSPCSCPLLAEVLSLPSLIFGMWGLTEAAWCWLAGFGGLSSVRGEGLRVWEFGQCSSAFPLFRLQLLLFTLVYWSGFEYFIFWLSGVIFSVSVANWEGSRVRLSLFLLLPRSPCSCPLLAEVLSLPSLIFGMWGLTEAAWCWGWMSWLVAWSCVGPPSPALWRLSLNFSLPSRLVQRVLACVGVWAAFFCFPPLSVAAVVVDPCVLVWVCE</sequence>
<dbReference type="EMBL" id="JAPFFJ010000009">
    <property type="protein sequence ID" value="KAJ6419607.1"/>
    <property type="molecule type" value="Genomic_DNA"/>
</dbReference>
<gene>
    <name evidence="2" type="ORF">OIU84_029675</name>
</gene>
<name>A0AAD6P7D6_9ROSI</name>
<dbReference type="AlphaFoldDB" id="A0AAD6P7D6"/>
<feature type="transmembrane region" description="Helical" evidence="1">
    <location>
        <begin position="150"/>
        <end position="167"/>
    </location>
</feature>
<proteinExistence type="predicted"/>